<sequence>MICDRPVNDMPIYQMAQLDNQLTHVMGIARKQPVLIQRYNKPFVCIFPYEQAPPQMLLGDYVSERHPLRPVKDYLDHEMARQAAALNMLRRRHLWPVPPKPLVRAVILWALYSLEDEASLHDQICCNLAFRWFVEADLLGPIWPQEQFVRGLRKLFTHRSSAMTFAYRATRTIQQQFAGKATEFRLNVPFVESWVRREIARREPGS</sequence>
<evidence type="ECO:0000313" key="3">
    <source>
        <dbReference type="Proteomes" id="UP000077037"/>
    </source>
</evidence>
<organism evidence="2 3">
    <name type="scientific">Bordetella ansorpii</name>
    <dbReference type="NCBI Taxonomy" id="288768"/>
    <lineage>
        <taxon>Bacteria</taxon>
        <taxon>Pseudomonadati</taxon>
        <taxon>Pseudomonadota</taxon>
        <taxon>Betaproteobacteria</taxon>
        <taxon>Burkholderiales</taxon>
        <taxon>Alcaligenaceae</taxon>
        <taxon>Bordetella</taxon>
    </lineage>
</organism>
<dbReference type="AlphaFoldDB" id="A0A157QNG0"/>
<dbReference type="EMBL" id="FKBS01000025">
    <property type="protein sequence ID" value="SAI47134.1"/>
    <property type="molecule type" value="Genomic_DNA"/>
</dbReference>
<dbReference type="Pfam" id="PF05598">
    <property type="entry name" value="DUF772"/>
    <property type="match status" value="1"/>
</dbReference>
<evidence type="ECO:0000259" key="1">
    <source>
        <dbReference type="Pfam" id="PF05598"/>
    </source>
</evidence>
<proteinExistence type="predicted"/>
<evidence type="ECO:0000313" key="2">
    <source>
        <dbReference type="EMBL" id="SAI47134.1"/>
    </source>
</evidence>
<gene>
    <name evidence="2" type="ORF">SAMEA1982600_03767</name>
</gene>
<feature type="domain" description="Transposase InsH N-terminal" evidence="1">
    <location>
        <begin position="59"/>
        <end position="148"/>
    </location>
</feature>
<dbReference type="Proteomes" id="UP000077037">
    <property type="component" value="Unassembled WGS sequence"/>
</dbReference>
<dbReference type="InterPro" id="IPR008490">
    <property type="entry name" value="Transposase_InsH_N"/>
</dbReference>
<accession>A0A157QNG0</accession>
<name>A0A157QNG0_9BORD</name>
<reference evidence="2 3" key="1">
    <citation type="submission" date="2016-03" db="EMBL/GenBank/DDBJ databases">
        <authorList>
            <consortium name="Pathogen Informatics"/>
        </authorList>
    </citation>
    <scope>NUCLEOTIDE SEQUENCE [LARGE SCALE GENOMIC DNA]</scope>
    <source>
        <strain evidence="2 3">NCTC13364</strain>
    </source>
</reference>
<protein>
    <recommendedName>
        <fullName evidence="1">Transposase InsH N-terminal domain-containing protein</fullName>
    </recommendedName>
</protein>